<sequence length="504" mass="55424">MRKAAILIGIIVALLAIAGGAAYYYLQTQVAIADYPRPVRSDTAPEIADGDTVLVTQVGIPLETIRRALEKDVPRRLYAIDRQMENCVPRRNIRVFGEDLGRTPKVACRITGQVRRGAISVVGRGDRLIARLPVNATVRARDIGGVIKQETATASAMMEVTVRISVGRSWQPRAAVDLDYRWTREPGIDILGQRITFTEPANRELRGVLREVERSLQREVAKIAIKPVVEKLWSRGFTTLSLSEDNPPVWLTIAPQEAGVGQFRVAGRQLIADVMVAARTRVKVGERPEDVQRKALGPNAGITEGGGFRAVVPVMADYAELEPVLLRELGKLADKGIKREDLGRLELEFEDVEIFATDDDRLAVGIVAEVVPVGRRTGRSWGRTRGEVWLTGRAATQAGSEVVRIEDLRIFGDMDAISGDVLIRIMRREEVRSAIEAALVEDFRQDYARIAEKVRAGLADVGSGDIRLSITVDAIDHGEVQVTGQGLYLPVEARGRVEADVAIR</sequence>
<evidence type="ECO:0000313" key="2">
    <source>
        <dbReference type="Proteomes" id="UP000008808"/>
    </source>
</evidence>
<dbReference type="STRING" id="314225.ELI_01925"/>
<name>Q2NCW4_ERYLH</name>
<evidence type="ECO:0000313" key="1">
    <source>
        <dbReference type="EMBL" id="ABC62477.1"/>
    </source>
</evidence>
<dbReference type="OrthoDB" id="1299766at2"/>
<accession>Q2NCW4</accession>
<keyword evidence="2" id="KW-1185">Reference proteome</keyword>
<dbReference type="InterPro" id="IPR025515">
    <property type="entry name" value="DUF4403"/>
</dbReference>
<dbReference type="Proteomes" id="UP000008808">
    <property type="component" value="Chromosome"/>
</dbReference>
<protein>
    <recommendedName>
        <fullName evidence="3">DUF4403 family protein</fullName>
    </recommendedName>
</protein>
<dbReference type="Pfam" id="PF14356">
    <property type="entry name" value="DUF4403"/>
    <property type="match status" value="1"/>
</dbReference>
<dbReference type="eggNOG" id="ENOG503353M">
    <property type="taxonomic scope" value="Bacteria"/>
</dbReference>
<organism evidence="1 2">
    <name type="scientific">Erythrobacter litoralis (strain HTCC2594)</name>
    <dbReference type="NCBI Taxonomy" id="314225"/>
    <lineage>
        <taxon>Bacteria</taxon>
        <taxon>Pseudomonadati</taxon>
        <taxon>Pseudomonadota</taxon>
        <taxon>Alphaproteobacteria</taxon>
        <taxon>Sphingomonadales</taxon>
        <taxon>Erythrobacteraceae</taxon>
        <taxon>Erythrobacter/Porphyrobacter group</taxon>
        <taxon>Erythrobacter</taxon>
    </lineage>
</organism>
<gene>
    <name evidence="1" type="ordered locus">ELI_01925</name>
</gene>
<dbReference type="EMBL" id="CP000157">
    <property type="protein sequence ID" value="ABC62477.1"/>
    <property type="molecule type" value="Genomic_DNA"/>
</dbReference>
<evidence type="ECO:0008006" key="3">
    <source>
        <dbReference type="Google" id="ProtNLM"/>
    </source>
</evidence>
<dbReference type="KEGG" id="eli:ELI_01925"/>
<reference evidence="2" key="1">
    <citation type="journal article" date="2009" name="J. Bacteriol.">
        <title>Complete genome sequence of Erythrobacter litoralis HTCC2594.</title>
        <authorList>
            <person name="Oh H.M."/>
            <person name="Giovannoni S.J."/>
            <person name="Ferriera S."/>
            <person name="Johnson J."/>
            <person name="Cho J.C."/>
        </authorList>
    </citation>
    <scope>NUCLEOTIDE SEQUENCE [LARGE SCALE GENOMIC DNA]</scope>
    <source>
        <strain evidence="2">HTCC2594</strain>
    </source>
</reference>
<dbReference type="HOGENOM" id="CLU_550827_0_0_5"/>
<proteinExistence type="predicted"/>
<dbReference type="AlphaFoldDB" id="Q2NCW4"/>
<dbReference type="RefSeq" id="WP_011413353.1">
    <property type="nucleotide sequence ID" value="NC_007722.1"/>
</dbReference>